<evidence type="ECO:0000256" key="1">
    <source>
        <dbReference type="SAM" id="MobiDB-lite"/>
    </source>
</evidence>
<feature type="compositionally biased region" description="Pro residues" evidence="1">
    <location>
        <begin position="59"/>
        <end position="68"/>
    </location>
</feature>
<dbReference type="AlphaFoldDB" id="A0A7S2HMK8"/>
<accession>A0A7S2HMK8</accession>
<feature type="compositionally biased region" description="Basic and acidic residues" evidence="1">
    <location>
        <begin position="1"/>
        <end position="16"/>
    </location>
</feature>
<feature type="region of interest" description="Disordered" evidence="1">
    <location>
        <begin position="1"/>
        <end position="68"/>
    </location>
</feature>
<organism evidence="2">
    <name type="scientific">Haptolina brevifila</name>
    <dbReference type="NCBI Taxonomy" id="156173"/>
    <lineage>
        <taxon>Eukaryota</taxon>
        <taxon>Haptista</taxon>
        <taxon>Haptophyta</taxon>
        <taxon>Prymnesiophyceae</taxon>
        <taxon>Prymnesiales</taxon>
        <taxon>Prymnesiaceae</taxon>
        <taxon>Haptolina</taxon>
    </lineage>
</organism>
<reference evidence="2" key="1">
    <citation type="submission" date="2021-01" db="EMBL/GenBank/DDBJ databases">
        <authorList>
            <person name="Corre E."/>
            <person name="Pelletier E."/>
            <person name="Niang G."/>
            <person name="Scheremetjew M."/>
            <person name="Finn R."/>
            <person name="Kale V."/>
            <person name="Holt S."/>
            <person name="Cochrane G."/>
            <person name="Meng A."/>
            <person name="Brown T."/>
            <person name="Cohen L."/>
        </authorList>
    </citation>
    <scope>NUCLEOTIDE SEQUENCE</scope>
    <source>
        <strain evidence="2">UTEX LB 985</strain>
    </source>
</reference>
<sequence>MGIVEHVPRAQTDTHRSQTPRADAVQGADRPAAAPGSRSPSSMPASSAQMTVHGSPAPGTIPPLDCPPALDPAAPEVWVRLKPLDEGIALGRECWRQMGEGAHLGTDRKGAGAGPNWPHQQHLSPMAMSTTTSTTRDHSR</sequence>
<evidence type="ECO:0000313" key="2">
    <source>
        <dbReference type="EMBL" id="CAD9494927.1"/>
    </source>
</evidence>
<proteinExistence type="predicted"/>
<gene>
    <name evidence="2" type="ORF">CBRE1094_LOCUS27900</name>
</gene>
<protein>
    <submittedName>
        <fullName evidence="2">Uncharacterized protein</fullName>
    </submittedName>
</protein>
<name>A0A7S2HMK8_9EUKA</name>
<feature type="compositionally biased region" description="Low complexity" evidence="1">
    <location>
        <begin position="27"/>
        <end position="48"/>
    </location>
</feature>
<dbReference type="EMBL" id="HBGU01051173">
    <property type="protein sequence ID" value="CAD9494927.1"/>
    <property type="molecule type" value="Transcribed_RNA"/>
</dbReference>
<feature type="region of interest" description="Disordered" evidence="1">
    <location>
        <begin position="102"/>
        <end position="140"/>
    </location>
</feature>